<accession>A0A0C9X0G8</accession>
<evidence type="ECO:0000313" key="1">
    <source>
        <dbReference type="EMBL" id="KIJ98630.1"/>
    </source>
</evidence>
<organism evidence="1 2">
    <name type="scientific">Laccaria amethystina LaAM-08-1</name>
    <dbReference type="NCBI Taxonomy" id="1095629"/>
    <lineage>
        <taxon>Eukaryota</taxon>
        <taxon>Fungi</taxon>
        <taxon>Dikarya</taxon>
        <taxon>Basidiomycota</taxon>
        <taxon>Agaricomycotina</taxon>
        <taxon>Agaricomycetes</taxon>
        <taxon>Agaricomycetidae</taxon>
        <taxon>Agaricales</taxon>
        <taxon>Agaricineae</taxon>
        <taxon>Hydnangiaceae</taxon>
        <taxon>Laccaria</taxon>
    </lineage>
</organism>
<sequence length="87" mass="9963">MCLGLRLANGVPSVTRMKRVWCPEIFCPPNPSSYVRPFLHLPYTILSLAASMFIPPLKSNDFANRVRLHRVDFFAFGGLVRRKVDTR</sequence>
<evidence type="ECO:0000313" key="2">
    <source>
        <dbReference type="Proteomes" id="UP000054477"/>
    </source>
</evidence>
<gene>
    <name evidence="1" type="ORF">K443DRAFT_680654</name>
</gene>
<dbReference type="AlphaFoldDB" id="A0A0C9X0G8"/>
<keyword evidence="2" id="KW-1185">Reference proteome</keyword>
<reference evidence="2" key="2">
    <citation type="submission" date="2015-01" db="EMBL/GenBank/DDBJ databases">
        <title>Evolutionary Origins and Diversification of the Mycorrhizal Mutualists.</title>
        <authorList>
            <consortium name="DOE Joint Genome Institute"/>
            <consortium name="Mycorrhizal Genomics Consortium"/>
            <person name="Kohler A."/>
            <person name="Kuo A."/>
            <person name="Nagy L.G."/>
            <person name="Floudas D."/>
            <person name="Copeland A."/>
            <person name="Barry K.W."/>
            <person name="Cichocki N."/>
            <person name="Veneault-Fourrey C."/>
            <person name="LaButti K."/>
            <person name="Lindquist E.A."/>
            <person name="Lipzen A."/>
            <person name="Lundell T."/>
            <person name="Morin E."/>
            <person name="Murat C."/>
            <person name="Riley R."/>
            <person name="Ohm R."/>
            <person name="Sun H."/>
            <person name="Tunlid A."/>
            <person name="Henrissat B."/>
            <person name="Grigoriev I.V."/>
            <person name="Hibbett D.S."/>
            <person name="Martin F."/>
        </authorList>
    </citation>
    <scope>NUCLEOTIDE SEQUENCE [LARGE SCALE GENOMIC DNA]</scope>
    <source>
        <strain evidence="2">LaAM-08-1</strain>
    </source>
</reference>
<dbReference type="Proteomes" id="UP000054477">
    <property type="component" value="Unassembled WGS sequence"/>
</dbReference>
<name>A0A0C9X0G8_9AGAR</name>
<dbReference type="HOGENOM" id="CLU_2483682_0_0_1"/>
<dbReference type="EMBL" id="KN838665">
    <property type="protein sequence ID" value="KIJ98630.1"/>
    <property type="molecule type" value="Genomic_DNA"/>
</dbReference>
<proteinExistence type="predicted"/>
<protein>
    <submittedName>
        <fullName evidence="1">Uncharacterized protein</fullName>
    </submittedName>
</protein>
<reference evidence="1 2" key="1">
    <citation type="submission" date="2014-04" db="EMBL/GenBank/DDBJ databases">
        <authorList>
            <consortium name="DOE Joint Genome Institute"/>
            <person name="Kuo A."/>
            <person name="Kohler A."/>
            <person name="Nagy L.G."/>
            <person name="Floudas D."/>
            <person name="Copeland A."/>
            <person name="Barry K.W."/>
            <person name="Cichocki N."/>
            <person name="Veneault-Fourrey C."/>
            <person name="LaButti K."/>
            <person name="Lindquist E.A."/>
            <person name="Lipzen A."/>
            <person name="Lundell T."/>
            <person name="Morin E."/>
            <person name="Murat C."/>
            <person name="Sun H."/>
            <person name="Tunlid A."/>
            <person name="Henrissat B."/>
            <person name="Grigoriev I.V."/>
            <person name="Hibbett D.S."/>
            <person name="Martin F."/>
            <person name="Nordberg H.P."/>
            <person name="Cantor M.N."/>
            <person name="Hua S.X."/>
        </authorList>
    </citation>
    <scope>NUCLEOTIDE SEQUENCE [LARGE SCALE GENOMIC DNA]</scope>
    <source>
        <strain evidence="1 2">LaAM-08-1</strain>
    </source>
</reference>